<dbReference type="GO" id="GO:0046914">
    <property type="term" value="F:transition metal ion binding"/>
    <property type="evidence" value="ECO:0007669"/>
    <property type="project" value="InterPro"/>
</dbReference>
<dbReference type="Gene3D" id="3.90.330.10">
    <property type="entry name" value="Nitrile hydratase alpha /Thiocyanate hydrolase gamma"/>
    <property type="match status" value="1"/>
</dbReference>
<name>A0A3A8NVZ4_9BACT</name>
<feature type="compositionally biased region" description="Basic and acidic residues" evidence="1">
    <location>
        <begin position="1"/>
        <end position="16"/>
    </location>
</feature>
<protein>
    <recommendedName>
        <fullName evidence="4">NHLP leader peptide family natural product</fullName>
    </recommendedName>
</protein>
<comment type="caution">
    <text evidence="2">The sequence shown here is derived from an EMBL/GenBank/DDBJ whole genome shotgun (WGS) entry which is preliminary data.</text>
</comment>
<reference evidence="3" key="1">
    <citation type="submission" date="2018-09" db="EMBL/GenBank/DDBJ databases">
        <authorList>
            <person name="Livingstone P.G."/>
            <person name="Whitworth D.E."/>
        </authorList>
    </citation>
    <scope>NUCLEOTIDE SEQUENCE [LARGE SCALE GENOMIC DNA]</scope>
    <source>
        <strain evidence="3">CA040B</strain>
    </source>
</reference>
<evidence type="ECO:0008006" key="4">
    <source>
        <dbReference type="Google" id="ProtNLM"/>
    </source>
</evidence>
<dbReference type="NCBIfam" id="TIGR03795">
    <property type="entry name" value="RNP_Burkhold"/>
    <property type="match status" value="1"/>
</dbReference>
<gene>
    <name evidence="2" type="ORF">D7X12_00270</name>
</gene>
<dbReference type="InterPro" id="IPR022261">
    <property type="entry name" value="RNP_Burkhold"/>
</dbReference>
<evidence type="ECO:0000313" key="3">
    <source>
        <dbReference type="Proteomes" id="UP000273405"/>
    </source>
</evidence>
<dbReference type="AlphaFoldDB" id="A0A3A8NVZ4"/>
<feature type="region of interest" description="Disordered" evidence="1">
    <location>
        <begin position="1"/>
        <end position="42"/>
    </location>
</feature>
<evidence type="ECO:0000313" key="2">
    <source>
        <dbReference type="EMBL" id="RKH48408.1"/>
    </source>
</evidence>
<feature type="compositionally biased region" description="Low complexity" evidence="1">
    <location>
        <begin position="17"/>
        <end position="26"/>
    </location>
</feature>
<accession>A0A3A8NVZ4</accession>
<dbReference type="Proteomes" id="UP000273405">
    <property type="component" value="Unassembled WGS sequence"/>
</dbReference>
<dbReference type="SUPFAM" id="SSF56209">
    <property type="entry name" value="Nitrile hydratase alpha chain"/>
    <property type="match status" value="1"/>
</dbReference>
<evidence type="ECO:0000256" key="1">
    <source>
        <dbReference type="SAM" id="MobiDB-lite"/>
    </source>
</evidence>
<dbReference type="InterPro" id="IPR036648">
    <property type="entry name" value="CN_Hdrase_a/SCN_Hdrase_g_sf"/>
</dbReference>
<dbReference type="GO" id="GO:0003824">
    <property type="term" value="F:catalytic activity"/>
    <property type="evidence" value="ECO:0007669"/>
    <property type="project" value="InterPro"/>
</dbReference>
<dbReference type="EMBL" id="RAWG01000001">
    <property type="protein sequence ID" value="RKH48408.1"/>
    <property type="molecule type" value="Genomic_DNA"/>
</dbReference>
<keyword evidence="3" id="KW-1185">Reference proteome</keyword>
<organism evidence="2 3">
    <name type="scientific">Corallococcus sicarius</name>
    <dbReference type="NCBI Taxonomy" id="2316726"/>
    <lineage>
        <taxon>Bacteria</taxon>
        <taxon>Pseudomonadati</taxon>
        <taxon>Myxococcota</taxon>
        <taxon>Myxococcia</taxon>
        <taxon>Myxococcales</taxon>
        <taxon>Cystobacterineae</taxon>
        <taxon>Myxococcaceae</taxon>
        <taxon>Corallococcus</taxon>
    </lineage>
</organism>
<sequence>MRWEETADMSKKKPESKSAPAPAKARPLARKTRAPGQGAQASVNEWHAVWMRAVALSWKDAAFEKALQKDPRQALKERFDFELPAGIHLKVVPSTAKDPAAATEWKLASADVELALPKKPDNVADHAVALSSLTDTYNRSHCCGSPCC</sequence>
<proteinExistence type="predicted"/>